<comment type="subcellular location">
    <subcellularLocation>
        <location evidence="2">Membrane</location>
        <topology evidence="2">Peripheral membrane protein</topology>
    </subcellularLocation>
</comment>
<keyword evidence="11 15" id="KW-0472">Membrane</keyword>
<evidence type="ECO:0000256" key="15">
    <source>
        <dbReference type="SAM" id="Phobius"/>
    </source>
</evidence>
<accession>A0A4Q7Z9A9</accession>
<dbReference type="InterPro" id="IPR042099">
    <property type="entry name" value="ANL_N_sf"/>
</dbReference>
<dbReference type="SMR" id="A0A4Q7Z9A9"/>
<evidence type="ECO:0000256" key="10">
    <source>
        <dbReference type="ARBA" id="ARBA00023098"/>
    </source>
</evidence>
<dbReference type="FunFam" id="3.40.50.12780:FF:000003">
    <property type="entry name" value="Long-chain-fatty-acid--CoA ligase FadD"/>
    <property type="match status" value="1"/>
</dbReference>
<keyword evidence="15" id="KW-1133">Transmembrane helix</keyword>
<dbReference type="SUPFAM" id="SSF56801">
    <property type="entry name" value="Acetyl-CoA synthetase-like"/>
    <property type="match status" value="1"/>
</dbReference>
<dbReference type="PROSITE" id="PS00455">
    <property type="entry name" value="AMP_BINDING"/>
    <property type="match status" value="1"/>
</dbReference>
<dbReference type="InterPro" id="IPR050237">
    <property type="entry name" value="ATP-dep_AMP-bd_enzyme"/>
</dbReference>
<evidence type="ECO:0000256" key="2">
    <source>
        <dbReference type="ARBA" id="ARBA00004170"/>
    </source>
</evidence>
<comment type="pathway">
    <text evidence="3">Lipid metabolism; fatty acid beta-oxidation.</text>
</comment>
<evidence type="ECO:0000313" key="18">
    <source>
        <dbReference type="EMBL" id="RZU47112.1"/>
    </source>
</evidence>
<dbReference type="Gene3D" id="3.30.300.30">
    <property type="match status" value="1"/>
</dbReference>
<evidence type="ECO:0000256" key="9">
    <source>
        <dbReference type="ARBA" id="ARBA00022842"/>
    </source>
</evidence>
<dbReference type="InterPro" id="IPR000873">
    <property type="entry name" value="AMP-dep_synth/lig_dom"/>
</dbReference>
<gene>
    <name evidence="18" type="ORF">EV700_1503</name>
</gene>
<dbReference type="InterPro" id="IPR045851">
    <property type="entry name" value="AMP-bd_C_sf"/>
</dbReference>
<dbReference type="RefSeq" id="WP_130412325.1">
    <property type="nucleotide sequence ID" value="NZ_SHKX01000011.1"/>
</dbReference>
<evidence type="ECO:0000256" key="8">
    <source>
        <dbReference type="ARBA" id="ARBA00022840"/>
    </source>
</evidence>
<keyword evidence="7" id="KW-0276">Fatty acid metabolism</keyword>
<feature type="domain" description="AMP-binding enzyme C-terminal" evidence="17">
    <location>
        <begin position="469"/>
        <end position="543"/>
    </location>
</feature>
<keyword evidence="6" id="KW-0547">Nucleotide-binding</keyword>
<evidence type="ECO:0000259" key="16">
    <source>
        <dbReference type="Pfam" id="PF00501"/>
    </source>
</evidence>
<feature type="transmembrane region" description="Helical" evidence="15">
    <location>
        <begin position="260"/>
        <end position="280"/>
    </location>
</feature>
<evidence type="ECO:0000256" key="6">
    <source>
        <dbReference type="ARBA" id="ARBA00022741"/>
    </source>
</evidence>
<feature type="transmembrane region" description="Helical" evidence="15">
    <location>
        <begin position="300"/>
        <end position="319"/>
    </location>
</feature>
<proteinExistence type="inferred from homology"/>
<dbReference type="PANTHER" id="PTHR43767:SF8">
    <property type="entry name" value="LONG-CHAIN-FATTY-ACID--COA LIGASE"/>
    <property type="match status" value="1"/>
</dbReference>
<keyword evidence="8" id="KW-0067">ATP-binding</keyword>
<evidence type="ECO:0000256" key="12">
    <source>
        <dbReference type="ARBA" id="ARBA00026121"/>
    </source>
</evidence>
<comment type="cofactor">
    <cofactor evidence="1">
        <name>Mg(2+)</name>
        <dbReference type="ChEBI" id="CHEBI:18420"/>
    </cofactor>
</comment>
<keyword evidence="10" id="KW-0443">Lipid metabolism</keyword>
<dbReference type="GO" id="GO:0004467">
    <property type="term" value="F:long-chain fatty acid-CoA ligase activity"/>
    <property type="evidence" value="ECO:0007669"/>
    <property type="project" value="UniProtKB-EC"/>
</dbReference>
<keyword evidence="15" id="KW-0812">Transmembrane</keyword>
<keyword evidence="19" id="KW-1185">Reference proteome</keyword>
<dbReference type="NCBIfam" id="NF004229">
    <property type="entry name" value="PRK05677.1"/>
    <property type="match status" value="1"/>
</dbReference>
<dbReference type="EMBL" id="SHKX01000011">
    <property type="protein sequence ID" value="RZU47112.1"/>
    <property type="molecule type" value="Genomic_DNA"/>
</dbReference>
<keyword evidence="9" id="KW-0460">Magnesium</keyword>
<evidence type="ECO:0000256" key="13">
    <source>
        <dbReference type="ARBA" id="ARBA00039545"/>
    </source>
</evidence>
<feature type="domain" description="AMP-dependent synthetase/ligase" evidence="16">
    <location>
        <begin position="31"/>
        <end position="418"/>
    </location>
</feature>
<dbReference type="PANTHER" id="PTHR43767">
    <property type="entry name" value="LONG-CHAIN-FATTY-ACID--COA LIGASE"/>
    <property type="match status" value="1"/>
</dbReference>
<dbReference type="EC" id="6.2.1.3" evidence="12"/>
<dbReference type="InterPro" id="IPR025110">
    <property type="entry name" value="AMP-bd_C"/>
</dbReference>
<evidence type="ECO:0000259" key="17">
    <source>
        <dbReference type="Pfam" id="PF13193"/>
    </source>
</evidence>
<name>A0A4Q7Z9A9_9GAMM</name>
<organism evidence="18 19">
    <name type="scientific">Fluviicoccus keumensis</name>
    <dbReference type="NCBI Taxonomy" id="1435465"/>
    <lineage>
        <taxon>Bacteria</taxon>
        <taxon>Pseudomonadati</taxon>
        <taxon>Pseudomonadota</taxon>
        <taxon>Gammaproteobacteria</taxon>
        <taxon>Moraxellales</taxon>
        <taxon>Moraxellaceae</taxon>
        <taxon>Fluviicoccus</taxon>
    </lineage>
</organism>
<evidence type="ECO:0000256" key="5">
    <source>
        <dbReference type="ARBA" id="ARBA00022598"/>
    </source>
</evidence>
<dbReference type="Pfam" id="PF00501">
    <property type="entry name" value="AMP-binding"/>
    <property type="match status" value="1"/>
</dbReference>
<dbReference type="Gene3D" id="3.40.50.12780">
    <property type="entry name" value="N-terminal domain of ligase-like"/>
    <property type="match status" value="1"/>
</dbReference>
<evidence type="ECO:0000256" key="1">
    <source>
        <dbReference type="ARBA" id="ARBA00001946"/>
    </source>
</evidence>
<sequence>MEQPDFWKDKYPQGIAREINAEVYPTIMHLFKDACRKYANKPAFSNMGRTLTFAELDKYSAAVATWFQQNTDLQPGDRVAVQMPNVLQYPVVVFGILRAGLVVVNTNPLYTAREMQHQFKDAGCKALVALANFGHMVEEVLPQTGIRYLIMSEVGDMMPPLKRLLVNNVVKYVKKMVPDYDLPTAIPFTRLLRANPHKLKDYTAKPEDIACLQYTGGTTGVSKGAELTHRSITSNMMQTHAFLSTALQPGREVMICPLPLYHIFAFGVSCIGMVLGMHTVLITNPRDIPGFVKELKQWDFTAMMGLNTLFVALMNNPEFRKMNFNKLKLTIAGGMAMQTAVANDWEKLTGSKVCEGYGMTESSPVITINPPTAIQIGTIGVPVPNTEVRIVNDNGEDMPLGEAGELWARGPQVMKGYWQRPEATADTVTADGWLKTGDVAVVQPDGYIRIVDRKKDMILVSGFNVYPNEIEEVAVQHAGVLECACVGIPDAKSGESVRLFVVKKDDSLTEEELMIHMKNNLTGYKVPRTIVFKTELPKSPVGKILRRELRDKA</sequence>
<dbReference type="FunFam" id="3.30.300.30:FF:000006">
    <property type="entry name" value="Long-chain-fatty-acid--CoA ligase FadD"/>
    <property type="match status" value="1"/>
</dbReference>
<dbReference type="GO" id="GO:0005524">
    <property type="term" value="F:ATP binding"/>
    <property type="evidence" value="ECO:0007669"/>
    <property type="project" value="UniProtKB-KW"/>
</dbReference>
<dbReference type="Pfam" id="PF13193">
    <property type="entry name" value="AMP-binding_C"/>
    <property type="match status" value="1"/>
</dbReference>
<comment type="caution">
    <text evidence="18">The sequence shown here is derived from an EMBL/GenBank/DDBJ whole genome shotgun (WGS) entry which is preliminary data.</text>
</comment>
<dbReference type="InterPro" id="IPR020845">
    <property type="entry name" value="AMP-binding_CS"/>
</dbReference>
<dbReference type="CDD" id="cd05936">
    <property type="entry name" value="FC-FACS_FadD_like"/>
    <property type="match status" value="1"/>
</dbReference>
<evidence type="ECO:0000256" key="4">
    <source>
        <dbReference type="ARBA" id="ARBA00006432"/>
    </source>
</evidence>
<evidence type="ECO:0000256" key="3">
    <source>
        <dbReference type="ARBA" id="ARBA00005005"/>
    </source>
</evidence>
<dbReference type="OrthoDB" id="9803968at2"/>
<dbReference type="AlphaFoldDB" id="A0A4Q7Z9A9"/>
<dbReference type="Proteomes" id="UP000292423">
    <property type="component" value="Unassembled WGS sequence"/>
</dbReference>
<comment type="similarity">
    <text evidence="4">Belongs to the ATP-dependent AMP-binding enzyme family.</text>
</comment>
<protein>
    <recommendedName>
        <fullName evidence="13">Long-chain-fatty-acid--CoA ligase</fullName>
        <ecNumber evidence="12">6.2.1.3</ecNumber>
    </recommendedName>
    <alternativeName>
        <fullName evidence="14">Long-chain acyl-CoA synthetase</fullName>
    </alternativeName>
</protein>
<keyword evidence="5" id="KW-0436">Ligase</keyword>
<evidence type="ECO:0000313" key="19">
    <source>
        <dbReference type="Proteomes" id="UP000292423"/>
    </source>
</evidence>
<dbReference type="GO" id="GO:0016020">
    <property type="term" value="C:membrane"/>
    <property type="evidence" value="ECO:0007669"/>
    <property type="project" value="UniProtKB-SubCell"/>
</dbReference>
<reference evidence="18 19" key="1">
    <citation type="submission" date="2019-02" db="EMBL/GenBank/DDBJ databases">
        <title>Genomic Encyclopedia of Type Strains, Phase IV (KMG-IV): sequencing the most valuable type-strain genomes for metagenomic binning, comparative biology and taxonomic classification.</title>
        <authorList>
            <person name="Goeker M."/>
        </authorList>
    </citation>
    <scope>NUCLEOTIDE SEQUENCE [LARGE SCALE GENOMIC DNA]</scope>
    <source>
        <strain evidence="18 19">DSM 105135</strain>
    </source>
</reference>
<evidence type="ECO:0000256" key="7">
    <source>
        <dbReference type="ARBA" id="ARBA00022832"/>
    </source>
</evidence>
<evidence type="ECO:0000256" key="11">
    <source>
        <dbReference type="ARBA" id="ARBA00023136"/>
    </source>
</evidence>
<evidence type="ECO:0000256" key="14">
    <source>
        <dbReference type="ARBA" id="ARBA00042773"/>
    </source>
</evidence>